<dbReference type="PROSITE" id="PS50011">
    <property type="entry name" value="PROTEIN_KINASE_DOM"/>
    <property type="match status" value="1"/>
</dbReference>
<dbReference type="EMBL" id="MRZV01000019">
    <property type="protein sequence ID" value="PIK62104.1"/>
    <property type="molecule type" value="Genomic_DNA"/>
</dbReference>
<keyword evidence="1" id="KW-0723">Serine/threonine-protein kinase</keyword>
<dbReference type="Pfam" id="PF00069">
    <property type="entry name" value="Pkinase"/>
    <property type="match status" value="1"/>
</dbReference>
<evidence type="ECO:0000256" key="1">
    <source>
        <dbReference type="ARBA" id="ARBA00022527"/>
    </source>
</evidence>
<dbReference type="STRING" id="307972.A0A2G8LPE4"/>
<gene>
    <name evidence="9" type="ORF">BSL78_00987</name>
</gene>
<feature type="binding site" evidence="6">
    <location>
        <position position="207"/>
    </location>
    <ligand>
        <name>ATP</name>
        <dbReference type="ChEBI" id="CHEBI:30616"/>
    </ligand>
</feature>
<evidence type="ECO:0000256" key="3">
    <source>
        <dbReference type="ARBA" id="ARBA00022741"/>
    </source>
</evidence>
<feature type="region of interest" description="Disordered" evidence="7">
    <location>
        <begin position="125"/>
        <end position="153"/>
    </location>
</feature>
<name>A0A2G8LPE4_STIJA</name>
<keyword evidence="10" id="KW-1185">Reference proteome</keyword>
<evidence type="ECO:0000313" key="10">
    <source>
        <dbReference type="Proteomes" id="UP000230750"/>
    </source>
</evidence>
<dbReference type="Gene3D" id="1.10.510.10">
    <property type="entry name" value="Transferase(Phosphotransferase) domain 1"/>
    <property type="match status" value="1"/>
</dbReference>
<feature type="domain" description="Protein kinase" evidence="8">
    <location>
        <begin position="173"/>
        <end position="405"/>
    </location>
</feature>
<dbReference type="GO" id="GO:0035556">
    <property type="term" value="P:intracellular signal transduction"/>
    <property type="evidence" value="ECO:0007669"/>
    <property type="project" value="TreeGrafter"/>
</dbReference>
<organism evidence="9 10">
    <name type="scientific">Stichopus japonicus</name>
    <name type="common">Sea cucumber</name>
    <dbReference type="NCBI Taxonomy" id="307972"/>
    <lineage>
        <taxon>Eukaryota</taxon>
        <taxon>Metazoa</taxon>
        <taxon>Echinodermata</taxon>
        <taxon>Eleutherozoa</taxon>
        <taxon>Echinozoa</taxon>
        <taxon>Holothuroidea</taxon>
        <taxon>Aspidochirotacea</taxon>
        <taxon>Aspidochirotida</taxon>
        <taxon>Stichopodidae</taxon>
        <taxon>Apostichopus</taxon>
    </lineage>
</organism>
<sequence length="422" mass="46497">MRTQTLIYTCDEIKDYLASVRDSKNRHVGREIDSVFDTLASDVSSLLKSYQEIEDQNLKLKQDTRSCRCRGARSAHDGPNGKKRKRRHQSTSSFGRNHQQRHSNSNGGNGGAAGNISGAYGYGSVAQTNGSNNHSHTIGNSNSSGSKSSSSHQIVVPHDVMVKAQAEMRKAGYELLDQLGHGGFGLVYRGRPLNNTTCTQSQEVAIKFTKCSDIHLWTTLPNSPDLIPSEAGAVVALESVTSVVDLLGYDDKHRCLNLMAFFFLQQLVSMVMAIHRCGWVHGDLKPSNLLICDQDQLKAIDYGLAREVVNDECIVPAAGGTLLWNIPPERLNGACDLVKSTVWSVGVIYYCMVFGKLPFASLRKAKDRPLRWHHSISSGAKFMLQRLLDPEPNRRVAIQDLEQLIQTNAPPSGVLEIRGLLN</sequence>
<dbReference type="PANTHER" id="PTHR24346:SF82">
    <property type="entry name" value="KP78A-RELATED"/>
    <property type="match status" value="1"/>
</dbReference>
<evidence type="ECO:0000313" key="9">
    <source>
        <dbReference type="EMBL" id="PIK62104.1"/>
    </source>
</evidence>
<dbReference type="SMART" id="SM00220">
    <property type="entry name" value="S_TKc"/>
    <property type="match status" value="1"/>
</dbReference>
<dbReference type="GO" id="GO:0004674">
    <property type="term" value="F:protein serine/threonine kinase activity"/>
    <property type="evidence" value="ECO:0007669"/>
    <property type="project" value="UniProtKB-KW"/>
</dbReference>
<dbReference type="PROSITE" id="PS00107">
    <property type="entry name" value="PROTEIN_KINASE_ATP"/>
    <property type="match status" value="1"/>
</dbReference>
<dbReference type="GO" id="GO:0005737">
    <property type="term" value="C:cytoplasm"/>
    <property type="evidence" value="ECO:0007669"/>
    <property type="project" value="TreeGrafter"/>
</dbReference>
<dbReference type="GO" id="GO:0005524">
    <property type="term" value="F:ATP binding"/>
    <property type="evidence" value="ECO:0007669"/>
    <property type="project" value="UniProtKB-UniRule"/>
</dbReference>
<comment type="caution">
    <text evidence="9">The sequence shown here is derived from an EMBL/GenBank/DDBJ whole genome shotgun (WGS) entry which is preliminary data.</text>
</comment>
<feature type="compositionally biased region" description="Low complexity" evidence="7">
    <location>
        <begin position="139"/>
        <end position="151"/>
    </location>
</feature>
<dbReference type="PANTHER" id="PTHR24346">
    <property type="entry name" value="MAP/MICROTUBULE AFFINITY-REGULATING KINASE"/>
    <property type="match status" value="1"/>
</dbReference>
<protein>
    <submittedName>
        <fullName evidence="9">Myosin light chain kinase</fullName>
    </submittedName>
</protein>
<feature type="region of interest" description="Disordered" evidence="7">
    <location>
        <begin position="65"/>
        <end position="113"/>
    </location>
</feature>
<dbReference type="SUPFAM" id="SSF56112">
    <property type="entry name" value="Protein kinase-like (PK-like)"/>
    <property type="match status" value="1"/>
</dbReference>
<dbReference type="InterPro" id="IPR011009">
    <property type="entry name" value="Kinase-like_dom_sf"/>
</dbReference>
<feature type="compositionally biased region" description="Polar residues" evidence="7">
    <location>
        <begin position="125"/>
        <end position="138"/>
    </location>
</feature>
<dbReference type="AlphaFoldDB" id="A0A2G8LPE4"/>
<keyword evidence="5 6" id="KW-0067">ATP-binding</keyword>
<keyword evidence="2" id="KW-0808">Transferase</keyword>
<dbReference type="OrthoDB" id="5800476at2759"/>
<dbReference type="InterPro" id="IPR000719">
    <property type="entry name" value="Prot_kinase_dom"/>
</dbReference>
<evidence type="ECO:0000256" key="4">
    <source>
        <dbReference type="ARBA" id="ARBA00022777"/>
    </source>
</evidence>
<proteinExistence type="predicted"/>
<accession>A0A2G8LPE4</accession>
<keyword evidence="3 6" id="KW-0547">Nucleotide-binding</keyword>
<dbReference type="Proteomes" id="UP000230750">
    <property type="component" value="Unassembled WGS sequence"/>
</dbReference>
<evidence type="ECO:0000256" key="7">
    <source>
        <dbReference type="SAM" id="MobiDB-lite"/>
    </source>
</evidence>
<dbReference type="InterPro" id="IPR017441">
    <property type="entry name" value="Protein_kinase_ATP_BS"/>
</dbReference>
<evidence type="ECO:0000256" key="5">
    <source>
        <dbReference type="ARBA" id="ARBA00022840"/>
    </source>
</evidence>
<dbReference type="Gene3D" id="3.30.200.20">
    <property type="entry name" value="Phosphorylase Kinase, domain 1"/>
    <property type="match status" value="1"/>
</dbReference>
<reference evidence="9 10" key="1">
    <citation type="journal article" date="2017" name="PLoS Biol.">
        <title>The sea cucumber genome provides insights into morphological evolution and visceral regeneration.</title>
        <authorList>
            <person name="Zhang X."/>
            <person name="Sun L."/>
            <person name="Yuan J."/>
            <person name="Sun Y."/>
            <person name="Gao Y."/>
            <person name="Zhang L."/>
            <person name="Li S."/>
            <person name="Dai H."/>
            <person name="Hamel J.F."/>
            <person name="Liu C."/>
            <person name="Yu Y."/>
            <person name="Liu S."/>
            <person name="Lin W."/>
            <person name="Guo K."/>
            <person name="Jin S."/>
            <person name="Xu P."/>
            <person name="Storey K.B."/>
            <person name="Huan P."/>
            <person name="Zhang T."/>
            <person name="Zhou Y."/>
            <person name="Zhang J."/>
            <person name="Lin C."/>
            <person name="Li X."/>
            <person name="Xing L."/>
            <person name="Huo D."/>
            <person name="Sun M."/>
            <person name="Wang L."/>
            <person name="Mercier A."/>
            <person name="Li F."/>
            <person name="Yang H."/>
            <person name="Xiang J."/>
        </authorList>
    </citation>
    <scope>NUCLEOTIDE SEQUENCE [LARGE SCALE GENOMIC DNA]</scope>
    <source>
        <strain evidence="9">Shaxun</strain>
        <tissue evidence="9">Muscle</tissue>
    </source>
</reference>
<evidence type="ECO:0000256" key="2">
    <source>
        <dbReference type="ARBA" id="ARBA00022679"/>
    </source>
</evidence>
<keyword evidence="4 9" id="KW-0418">Kinase</keyword>
<evidence type="ECO:0000256" key="6">
    <source>
        <dbReference type="PROSITE-ProRule" id="PRU10141"/>
    </source>
</evidence>
<evidence type="ECO:0000259" key="8">
    <source>
        <dbReference type="PROSITE" id="PS50011"/>
    </source>
</evidence>